<evidence type="ECO:0000313" key="1">
    <source>
        <dbReference type="EMBL" id="QDO93955.1"/>
    </source>
</evidence>
<dbReference type="InterPro" id="IPR021466">
    <property type="entry name" value="Put_rhamnosyl_transferase"/>
</dbReference>
<organism evidence="1 2">
    <name type="scientific">Formosa sediminum</name>
    <dbReference type="NCBI Taxonomy" id="2594004"/>
    <lineage>
        <taxon>Bacteria</taxon>
        <taxon>Pseudomonadati</taxon>
        <taxon>Bacteroidota</taxon>
        <taxon>Flavobacteriia</taxon>
        <taxon>Flavobacteriales</taxon>
        <taxon>Flavobacteriaceae</taxon>
        <taxon>Formosa</taxon>
    </lineage>
</organism>
<dbReference type="EMBL" id="CP041637">
    <property type="protein sequence ID" value="QDO93955.1"/>
    <property type="molecule type" value="Genomic_DNA"/>
</dbReference>
<sequence>MFEHFIITRFNLRKEEWQTNKNNIDVLTDEWHRNRFKLFTEFCVPCIANQTNKNFTWLVYFDSSTKQEFRTIISEIAAQLPNFKPFYIEGMPAFLPEIEKEISKCKTEYIITSRLDNDDCTANNYVESIQNKFNNQDFLALDFIKGYTLQISPSYRLGNRLQLFNPFLSLIEKNEKPITIWNSKKHGDWKRVKKLKQIKDEYIWASIIHYENKTNRFRGFGKVNLELFLETFNFSEDIKKTIRIELEPNNKWRVISFKNKFNSIWKYYYKKIKRKIRFYD</sequence>
<dbReference type="SUPFAM" id="SSF53448">
    <property type="entry name" value="Nucleotide-diphospho-sugar transferases"/>
    <property type="match status" value="1"/>
</dbReference>
<keyword evidence="2" id="KW-1185">Reference proteome</keyword>
<dbReference type="OrthoDB" id="9771846at2"/>
<evidence type="ECO:0000313" key="2">
    <source>
        <dbReference type="Proteomes" id="UP000319209"/>
    </source>
</evidence>
<reference evidence="1 2" key="1">
    <citation type="submission" date="2019-07" db="EMBL/GenBank/DDBJ databases">
        <title>Genome sequencing for Formosa sp. PS13.</title>
        <authorList>
            <person name="Park S.-J."/>
        </authorList>
    </citation>
    <scope>NUCLEOTIDE SEQUENCE [LARGE SCALE GENOMIC DNA]</scope>
    <source>
        <strain evidence="1 2">PS13</strain>
    </source>
</reference>
<dbReference type="Proteomes" id="UP000319209">
    <property type="component" value="Chromosome"/>
</dbReference>
<name>A0A516GR06_9FLAO</name>
<proteinExistence type="predicted"/>
<evidence type="ECO:0008006" key="3">
    <source>
        <dbReference type="Google" id="ProtNLM"/>
    </source>
</evidence>
<dbReference type="RefSeq" id="WP_143380844.1">
    <property type="nucleotide sequence ID" value="NZ_CP041637.1"/>
</dbReference>
<dbReference type="AlphaFoldDB" id="A0A516GR06"/>
<dbReference type="KEGG" id="fop:FNB79_08140"/>
<accession>A0A516GR06</accession>
<dbReference type="Pfam" id="PF11316">
    <property type="entry name" value="Rhamno_transf"/>
    <property type="match status" value="1"/>
</dbReference>
<dbReference type="Gene3D" id="3.90.550.10">
    <property type="entry name" value="Spore Coat Polysaccharide Biosynthesis Protein SpsA, Chain A"/>
    <property type="match status" value="1"/>
</dbReference>
<protein>
    <recommendedName>
        <fullName evidence="3">Rhamnosyl transferase</fullName>
    </recommendedName>
</protein>
<dbReference type="InterPro" id="IPR029044">
    <property type="entry name" value="Nucleotide-diphossugar_trans"/>
</dbReference>
<gene>
    <name evidence="1" type="ORF">FNB79_08140</name>
</gene>